<dbReference type="EMBL" id="CAAALY010273033">
    <property type="protein sequence ID" value="VEL42190.1"/>
    <property type="molecule type" value="Genomic_DNA"/>
</dbReference>
<feature type="compositionally biased region" description="Basic residues" evidence="1">
    <location>
        <begin position="1"/>
        <end position="10"/>
    </location>
</feature>
<feature type="region of interest" description="Disordered" evidence="1">
    <location>
        <begin position="1"/>
        <end position="71"/>
    </location>
</feature>
<protein>
    <submittedName>
        <fullName evidence="2">Uncharacterized protein</fullName>
    </submittedName>
</protein>
<evidence type="ECO:0000256" key="1">
    <source>
        <dbReference type="SAM" id="MobiDB-lite"/>
    </source>
</evidence>
<name>A0A3S5C8G6_9PLAT</name>
<comment type="caution">
    <text evidence="2">The sequence shown here is derived from an EMBL/GenBank/DDBJ whole genome shotgun (WGS) entry which is preliminary data.</text>
</comment>
<evidence type="ECO:0000313" key="3">
    <source>
        <dbReference type="Proteomes" id="UP000784294"/>
    </source>
</evidence>
<organism evidence="2 3">
    <name type="scientific">Protopolystoma xenopodis</name>
    <dbReference type="NCBI Taxonomy" id="117903"/>
    <lineage>
        <taxon>Eukaryota</taxon>
        <taxon>Metazoa</taxon>
        <taxon>Spiralia</taxon>
        <taxon>Lophotrochozoa</taxon>
        <taxon>Platyhelminthes</taxon>
        <taxon>Monogenea</taxon>
        <taxon>Polyopisthocotylea</taxon>
        <taxon>Polystomatidea</taxon>
        <taxon>Polystomatidae</taxon>
        <taxon>Protopolystoma</taxon>
    </lineage>
</organism>
<proteinExistence type="predicted"/>
<accession>A0A3S5C8G6</accession>
<reference evidence="2" key="1">
    <citation type="submission" date="2018-11" db="EMBL/GenBank/DDBJ databases">
        <authorList>
            <consortium name="Pathogen Informatics"/>
        </authorList>
    </citation>
    <scope>NUCLEOTIDE SEQUENCE</scope>
</reference>
<feature type="compositionally biased region" description="Basic and acidic residues" evidence="1">
    <location>
        <begin position="16"/>
        <end position="31"/>
    </location>
</feature>
<evidence type="ECO:0000313" key="2">
    <source>
        <dbReference type="EMBL" id="VEL42190.1"/>
    </source>
</evidence>
<gene>
    <name evidence="2" type="ORF">PXEA_LOCUS35630</name>
</gene>
<dbReference type="AlphaFoldDB" id="A0A3S5C8G6"/>
<sequence>MCWQRSRRGLRPAAQRVRDQYGRTSQSREKQATVCESHSVPTGAKWIERRHNHSRDKNQSQPSIDRMSVVDLKGRLTRPPEASAESAQLPRLEHSWTRAVRELAAPEFARAVLRFLVRPTDEPLRANCSDAMRSQKRRAHRRILQGTIERNAVPVVGL</sequence>
<dbReference type="Proteomes" id="UP000784294">
    <property type="component" value="Unassembled WGS sequence"/>
</dbReference>
<keyword evidence="3" id="KW-1185">Reference proteome</keyword>